<organism evidence="1">
    <name type="scientific">Candidatus Thiothrix putei</name>
    <dbReference type="NCBI Taxonomy" id="3080811"/>
    <lineage>
        <taxon>Bacteria</taxon>
        <taxon>Pseudomonadati</taxon>
        <taxon>Pseudomonadota</taxon>
        <taxon>Gammaproteobacteria</taxon>
        <taxon>Thiotrichales</taxon>
        <taxon>Thiotrichaceae</taxon>
        <taxon>Thiothrix</taxon>
    </lineage>
</organism>
<dbReference type="Pfam" id="PF11848">
    <property type="entry name" value="DUF3368"/>
    <property type="match status" value="1"/>
</dbReference>
<reference evidence="1" key="2">
    <citation type="submission" date="2023-04" db="EMBL/GenBank/DDBJ databases">
        <authorList>
            <person name="Beletskiy A.V."/>
            <person name="Mardanov A.V."/>
            <person name="Ravin N.V."/>
        </authorList>
    </citation>
    <scope>NUCLEOTIDE SEQUENCE</scope>
    <source>
        <strain evidence="1">GKL-02</strain>
    </source>
</reference>
<name>A0AA95HFD6_9GAMM</name>
<dbReference type="Proteomes" id="UP001301326">
    <property type="component" value="Chromosome"/>
</dbReference>
<dbReference type="SUPFAM" id="SSF88723">
    <property type="entry name" value="PIN domain-like"/>
    <property type="match status" value="1"/>
</dbReference>
<dbReference type="InterPro" id="IPR021799">
    <property type="entry name" value="PIN-like_prokaryotic"/>
</dbReference>
<protein>
    <submittedName>
        <fullName evidence="1">PIN domain-containing protein</fullName>
    </submittedName>
</protein>
<gene>
    <name evidence="1" type="ORF">QJT81_00700</name>
</gene>
<dbReference type="EMBL" id="CP124756">
    <property type="protein sequence ID" value="WGZ94538.1"/>
    <property type="molecule type" value="Genomic_DNA"/>
</dbReference>
<accession>A0AA95HFD6</accession>
<proteinExistence type="predicted"/>
<dbReference type="CDD" id="cd18685">
    <property type="entry name" value="PIN_VapC-like"/>
    <property type="match status" value="1"/>
</dbReference>
<dbReference type="AlphaFoldDB" id="A0AA95HFD6"/>
<dbReference type="KEGG" id="tput:QJT81_00700"/>
<dbReference type="InterPro" id="IPR029060">
    <property type="entry name" value="PIN-like_dom_sf"/>
</dbReference>
<evidence type="ECO:0000313" key="1">
    <source>
        <dbReference type="EMBL" id="WGZ94538.1"/>
    </source>
</evidence>
<sequence>MQLLISDANILIDMEEGQLLKLMFKLPFDFRVPDLLFFDELEEQHAHWLDHGLQLGTLSGESVRRVSQLTLKYPKPSRNDCMALVLAQQEKCPLLTGDRDLRQAAEREGIMVQGSIWLVEQLVTHGIISLDASRQSYQHMERNGRRLPWKLAYQRLDALQDELI</sequence>
<reference evidence="1" key="1">
    <citation type="journal article" date="2023" name="Int. J. Mol. Sci.">
        <title>Metagenomics Revealed a New Genus 'Candidatus Thiocaldithrix dubininis' gen. nov., sp. nov. and a New Species 'Candidatus Thiothrix putei' sp. nov. in the Family Thiotrichaceae, Some Members of Which Have Traits of Both Na+- and H+-Motive Energetics.</title>
        <authorList>
            <person name="Ravin N.V."/>
            <person name="Muntyan M.S."/>
            <person name="Smolyakov D.D."/>
            <person name="Rudenko T.S."/>
            <person name="Beletsky A.V."/>
            <person name="Mardanov A.V."/>
            <person name="Grabovich M.Y."/>
        </authorList>
    </citation>
    <scope>NUCLEOTIDE SEQUENCE</scope>
    <source>
        <strain evidence="1">GKL-02</strain>
    </source>
</reference>